<proteinExistence type="predicted"/>
<dbReference type="PANTHER" id="PTHR46149">
    <property type="entry name" value="MIP08469P"/>
    <property type="match status" value="1"/>
</dbReference>
<feature type="compositionally biased region" description="Basic and acidic residues" evidence="8">
    <location>
        <begin position="331"/>
        <end position="341"/>
    </location>
</feature>
<keyword evidence="9" id="KW-1185">Reference proteome</keyword>
<dbReference type="SMART" id="SM00173">
    <property type="entry name" value="RAS"/>
    <property type="match status" value="1"/>
</dbReference>
<feature type="compositionally biased region" description="Basic and acidic residues" evidence="8">
    <location>
        <begin position="138"/>
        <end position="149"/>
    </location>
</feature>
<organism evidence="9 10">
    <name type="scientific">Delphinapterus leucas</name>
    <name type="common">Beluga whale</name>
    <dbReference type="NCBI Taxonomy" id="9749"/>
    <lineage>
        <taxon>Eukaryota</taxon>
        <taxon>Metazoa</taxon>
        <taxon>Chordata</taxon>
        <taxon>Craniata</taxon>
        <taxon>Vertebrata</taxon>
        <taxon>Euteleostomi</taxon>
        <taxon>Mammalia</taxon>
        <taxon>Eutheria</taxon>
        <taxon>Laurasiatheria</taxon>
        <taxon>Artiodactyla</taxon>
        <taxon>Whippomorpha</taxon>
        <taxon>Cetacea</taxon>
        <taxon>Odontoceti</taxon>
        <taxon>Monodontidae</taxon>
        <taxon>Delphinapterus</taxon>
    </lineage>
</organism>
<evidence type="ECO:0000256" key="7">
    <source>
        <dbReference type="ARBA" id="ARBA00023288"/>
    </source>
</evidence>
<dbReference type="Proteomes" id="UP000248483">
    <property type="component" value="Unplaced"/>
</dbReference>
<dbReference type="InterPro" id="IPR052236">
    <property type="entry name" value="Small_GTPase_RasD"/>
</dbReference>
<evidence type="ECO:0000313" key="10">
    <source>
        <dbReference type="RefSeq" id="XP_022416651.1"/>
    </source>
</evidence>
<feature type="region of interest" description="Disordered" evidence="8">
    <location>
        <begin position="166"/>
        <end position="385"/>
    </location>
</feature>
<dbReference type="GO" id="GO:0007165">
    <property type="term" value="P:signal transduction"/>
    <property type="evidence" value="ECO:0007669"/>
    <property type="project" value="TreeGrafter"/>
</dbReference>
<dbReference type="Gene3D" id="3.40.50.300">
    <property type="entry name" value="P-loop containing nucleotide triphosphate hydrolases"/>
    <property type="match status" value="1"/>
</dbReference>
<keyword evidence="6" id="KW-0472">Membrane</keyword>
<dbReference type="GO" id="GO:0005886">
    <property type="term" value="C:plasma membrane"/>
    <property type="evidence" value="ECO:0007669"/>
    <property type="project" value="UniProtKB-SubCell"/>
</dbReference>
<feature type="region of interest" description="Disordered" evidence="8">
    <location>
        <begin position="416"/>
        <end position="457"/>
    </location>
</feature>
<dbReference type="GeneID" id="111167757"/>
<keyword evidence="7" id="KW-0449">Lipoprotein</keyword>
<dbReference type="CTD" id="51655"/>
<dbReference type="GO" id="GO:0005737">
    <property type="term" value="C:cytoplasm"/>
    <property type="evidence" value="ECO:0007669"/>
    <property type="project" value="TreeGrafter"/>
</dbReference>
<evidence type="ECO:0000313" key="9">
    <source>
        <dbReference type="Proteomes" id="UP000248483"/>
    </source>
</evidence>
<dbReference type="InterPro" id="IPR001806">
    <property type="entry name" value="Small_GTPase"/>
</dbReference>
<dbReference type="InterPro" id="IPR027417">
    <property type="entry name" value="P-loop_NTPase"/>
</dbReference>
<dbReference type="KEGG" id="dle:111167757"/>
<reference evidence="10" key="1">
    <citation type="submission" date="2025-08" db="UniProtKB">
        <authorList>
            <consortium name="RefSeq"/>
        </authorList>
    </citation>
    <scope>IDENTIFICATION</scope>
    <source>
        <tissue evidence="10">Blood</tissue>
    </source>
</reference>
<sequence length="457" mass="49550">MKLAAMIKKMYQSDSELSIPAKNCYRMVVLGSSKVGKTAIVSRFLTGRFEDAYTPTIEDFHRKFYCIRGEIYQLDILDTSGNHPFPAMRRLSILTGEPGRPGSGQGRERAAAVPGTPRPRTPAWAGGAAAESSARPSRRPEARRREAPKSARLSCPLAAALTLSFSAPRRRRVHPGVQPGQPRLLRGGAEAQAADPRHQVLPQEQNQGERGRAPGHLWQQRGPGLLPRGGAARDRAAGGRRPPALRLLRDLGQEEQPPGPDVPRALRHGQPAARDEPGPAPPGIGAALRGAAQEGAAGQEAAASGRRPGRRLRHLGALGAQAERAQRSHVHPREGQRRRPDQGQGTLRYQLGTPAPRGRRASGDPLVQESSVRGRASRAACARGRASSFPALQPVHWGDSKKPRRDHYLLWKERELAEPGLPPRPIPRRRPLAPPAQQRLNLPCFSQRPKNGGGNGS</sequence>
<dbReference type="GO" id="GO:0031681">
    <property type="term" value="F:G-protein beta-subunit binding"/>
    <property type="evidence" value="ECO:0007669"/>
    <property type="project" value="TreeGrafter"/>
</dbReference>
<dbReference type="STRING" id="9749.A0A2Y9M6F2"/>
<feature type="compositionally biased region" description="Low complexity" evidence="8">
    <location>
        <begin position="283"/>
        <end position="306"/>
    </location>
</feature>
<evidence type="ECO:0000256" key="4">
    <source>
        <dbReference type="ARBA" id="ARBA00022741"/>
    </source>
</evidence>
<evidence type="ECO:0000256" key="3">
    <source>
        <dbReference type="ARBA" id="ARBA00022481"/>
    </source>
</evidence>
<keyword evidence="4" id="KW-0547">Nucleotide-binding</keyword>
<protein>
    <submittedName>
        <fullName evidence="10">Dexamethasone-induced Ras-related protein 1 isoform X1</fullName>
    </submittedName>
</protein>
<dbReference type="RefSeq" id="XP_022416651.1">
    <property type="nucleotide sequence ID" value="XM_022560943.2"/>
</dbReference>
<keyword evidence="2" id="KW-1003">Cell membrane</keyword>
<dbReference type="GO" id="GO:0005525">
    <property type="term" value="F:GTP binding"/>
    <property type="evidence" value="ECO:0007669"/>
    <property type="project" value="UniProtKB-KW"/>
</dbReference>
<dbReference type="AlphaFoldDB" id="A0A2Y9M6F2"/>
<comment type="subcellular location">
    <subcellularLocation>
        <location evidence="1">Cell membrane</location>
        <topology evidence="1">Lipid-anchor</topology>
    </subcellularLocation>
</comment>
<evidence type="ECO:0000256" key="6">
    <source>
        <dbReference type="ARBA" id="ARBA00023136"/>
    </source>
</evidence>
<keyword evidence="5" id="KW-0342">GTP-binding</keyword>
<evidence type="ECO:0000256" key="8">
    <source>
        <dbReference type="SAM" id="MobiDB-lite"/>
    </source>
</evidence>
<dbReference type="Pfam" id="PF00071">
    <property type="entry name" value="Ras"/>
    <property type="match status" value="1"/>
</dbReference>
<evidence type="ECO:0000256" key="2">
    <source>
        <dbReference type="ARBA" id="ARBA00022475"/>
    </source>
</evidence>
<accession>A0A2Y9M6F2</accession>
<gene>
    <name evidence="10" type="primary">RASD1</name>
</gene>
<dbReference type="PANTHER" id="PTHR46149:SF4">
    <property type="entry name" value="DEXAMETHASONE-INDUCED RAS-RELATED PROTEIN 1"/>
    <property type="match status" value="1"/>
</dbReference>
<keyword evidence="3" id="KW-0488">Methylation</keyword>
<evidence type="ECO:0000256" key="5">
    <source>
        <dbReference type="ARBA" id="ARBA00023134"/>
    </source>
</evidence>
<feature type="compositionally biased region" description="Low complexity" evidence="8">
    <location>
        <begin position="370"/>
        <end position="385"/>
    </location>
</feature>
<feature type="compositionally biased region" description="Low complexity" evidence="8">
    <location>
        <begin position="121"/>
        <end position="135"/>
    </location>
</feature>
<dbReference type="InParanoid" id="A0A2Y9M6F2"/>
<name>A0A2Y9M6F2_DELLE</name>
<dbReference type="GO" id="GO:0003924">
    <property type="term" value="F:GTPase activity"/>
    <property type="evidence" value="ECO:0007669"/>
    <property type="project" value="InterPro"/>
</dbReference>
<dbReference type="PRINTS" id="PR00449">
    <property type="entry name" value="RASTRNSFRMNG"/>
</dbReference>
<dbReference type="SUPFAM" id="SSF52540">
    <property type="entry name" value="P-loop containing nucleoside triphosphate hydrolases"/>
    <property type="match status" value="1"/>
</dbReference>
<evidence type="ECO:0000256" key="1">
    <source>
        <dbReference type="ARBA" id="ARBA00004193"/>
    </source>
</evidence>
<feature type="region of interest" description="Disordered" evidence="8">
    <location>
        <begin position="93"/>
        <end position="153"/>
    </location>
</feature>